<dbReference type="InterPro" id="IPR000884">
    <property type="entry name" value="TSP1_rpt"/>
</dbReference>
<keyword evidence="6" id="KW-0812">Transmembrane</keyword>
<keyword evidence="6" id="KW-1133">Transmembrane helix</keyword>
<dbReference type="InterPro" id="IPR043504">
    <property type="entry name" value="Peptidase_S1_PA_chymotrypsin"/>
</dbReference>
<dbReference type="PANTHER" id="PTHR24252:SF7">
    <property type="entry name" value="HYALIN"/>
    <property type="match status" value="1"/>
</dbReference>
<accession>A0ABD3WZ43</accession>
<dbReference type="InterPro" id="IPR033116">
    <property type="entry name" value="TRYPSIN_SER"/>
</dbReference>
<dbReference type="AlphaFoldDB" id="A0ABD3WZ43"/>
<keyword evidence="3 5" id="KW-0720">Serine protease</keyword>
<feature type="transmembrane region" description="Helical" evidence="6">
    <location>
        <begin position="20"/>
        <end position="42"/>
    </location>
</feature>
<dbReference type="Gene3D" id="2.40.10.10">
    <property type="entry name" value="Trypsin-like serine proteases"/>
    <property type="match status" value="1"/>
</dbReference>
<sequence>MSLENHSQTGIGGYMVVTNYTALLLYWGIGLLFIGHMCAYAYEMKIINPDKADETELLGFEADDSLNGTNSSSLQLSSTFLSEFYNEWTSWSNCSKHCEESRIRRCKVQEKCGQSWLKEKRKCKAKPNGCSNRTFKVLGFRSKDRIMEKILYKVLYGPWSAWGPCTKSCKKRRVRKCDVASICGISYIQEEKPCRPEGTTCQKKYTLNTFVPLQEEIHEEDKDNLRRKVSSGKEILPQSKVIQELSDICGYRPRGRSGAYRIVGGQEAQKNSWPWQVAILTRWKEQFCGGTLLAPQWVLTAAHCVRKKKHKKKVVVRVGEHDIDATDGEIDLLLEQDFPNPKFDYSTITHDIALLKLQKPVGLSKRIGYACLPDEHYVVPTGTLCYTIGWGKEKTTHIFGSNVLQEAEVPIVNRQKCQNVFNYKILDTQVCAGYRKGGTDSCAGDSGGPLLCPVTSNTTETKWIVYGVTSYGEGCGQRGKYGIYTKVTKYLKWIKKTIESH</sequence>
<evidence type="ECO:0000313" key="9">
    <source>
        <dbReference type="Proteomes" id="UP001634394"/>
    </source>
</evidence>
<dbReference type="SMART" id="SM00209">
    <property type="entry name" value="TSP1"/>
    <property type="match status" value="2"/>
</dbReference>
<gene>
    <name evidence="8" type="ORF">ACJMK2_035484</name>
</gene>
<evidence type="ECO:0000256" key="3">
    <source>
        <dbReference type="ARBA" id="ARBA00022825"/>
    </source>
</evidence>
<evidence type="ECO:0000313" key="8">
    <source>
        <dbReference type="EMBL" id="KAL3877840.1"/>
    </source>
</evidence>
<keyword evidence="6" id="KW-0472">Membrane</keyword>
<dbReference type="PROSITE" id="PS50240">
    <property type="entry name" value="TRYPSIN_DOM"/>
    <property type="match status" value="1"/>
</dbReference>
<dbReference type="SUPFAM" id="SSF50494">
    <property type="entry name" value="Trypsin-like serine proteases"/>
    <property type="match status" value="1"/>
</dbReference>
<dbReference type="PROSITE" id="PS00135">
    <property type="entry name" value="TRYPSIN_SER"/>
    <property type="match status" value="1"/>
</dbReference>
<evidence type="ECO:0000256" key="5">
    <source>
        <dbReference type="RuleBase" id="RU363034"/>
    </source>
</evidence>
<protein>
    <recommendedName>
        <fullName evidence="7">Peptidase S1 domain-containing protein</fullName>
    </recommendedName>
</protein>
<dbReference type="Pfam" id="PF00089">
    <property type="entry name" value="Trypsin"/>
    <property type="match status" value="1"/>
</dbReference>
<dbReference type="GO" id="GO:0006508">
    <property type="term" value="P:proteolysis"/>
    <property type="evidence" value="ECO:0007669"/>
    <property type="project" value="UniProtKB-KW"/>
</dbReference>
<keyword evidence="9" id="KW-1185">Reference proteome</keyword>
<keyword evidence="2 5" id="KW-0378">Hydrolase</keyword>
<dbReference type="Proteomes" id="UP001634394">
    <property type="component" value="Unassembled WGS sequence"/>
</dbReference>
<name>A0ABD3WZ43_SINWO</name>
<dbReference type="CDD" id="cd00190">
    <property type="entry name" value="Tryp_SPc"/>
    <property type="match status" value="1"/>
</dbReference>
<dbReference type="InterPro" id="IPR001314">
    <property type="entry name" value="Peptidase_S1A"/>
</dbReference>
<organism evidence="8 9">
    <name type="scientific">Sinanodonta woodiana</name>
    <name type="common">Chinese pond mussel</name>
    <name type="synonym">Anodonta woodiana</name>
    <dbReference type="NCBI Taxonomy" id="1069815"/>
    <lineage>
        <taxon>Eukaryota</taxon>
        <taxon>Metazoa</taxon>
        <taxon>Spiralia</taxon>
        <taxon>Lophotrochozoa</taxon>
        <taxon>Mollusca</taxon>
        <taxon>Bivalvia</taxon>
        <taxon>Autobranchia</taxon>
        <taxon>Heteroconchia</taxon>
        <taxon>Palaeoheterodonta</taxon>
        <taxon>Unionida</taxon>
        <taxon>Unionoidea</taxon>
        <taxon>Unionidae</taxon>
        <taxon>Unioninae</taxon>
        <taxon>Sinanodonta</taxon>
    </lineage>
</organism>
<dbReference type="PROSITE" id="PS00134">
    <property type="entry name" value="TRYPSIN_HIS"/>
    <property type="match status" value="1"/>
</dbReference>
<comment type="caution">
    <text evidence="8">The sequence shown here is derived from an EMBL/GenBank/DDBJ whole genome shotgun (WGS) entry which is preliminary data.</text>
</comment>
<keyword evidence="1 5" id="KW-0645">Protease</keyword>
<proteinExistence type="predicted"/>
<dbReference type="PANTHER" id="PTHR24252">
    <property type="entry name" value="ACROSIN-RELATED"/>
    <property type="match status" value="1"/>
</dbReference>
<dbReference type="GO" id="GO:0008236">
    <property type="term" value="F:serine-type peptidase activity"/>
    <property type="evidence" value="ECO:0007669"/>
    <property type="project" value="UniProtKB-KW"/>
</dbReference>
<dbReference type="PRINTS" id="PR00722">
    <property type="entry name" value="CHYMOTRYPSIN"/>
</dbReference>
<evidence type="ECO:0000256" key="1">
    <source>
        <dbReference type="ARBA" id="ARBA00022670"/>
    </source>
</evidence>
<dbReference type="SMART" id="SM00020">
    <property type="entry name" value="Tryp_SPc"/>
    <property type="match status" value="1"/>
</dbReference>
<evidence type="ECO:0000256" key="4">
    <source>
        <dbReference type="ARBA" id="ARBA00023157"/>
    </source>
</evidence>
<reference evidence="8 9" key="1">
    <citation type="submission" date="2024-11" db="EMBL/GenBank/DDBJ databases">
        <title>Chromosome-level genome assembly of the freshwater bivalve Anodonta woodiana.</title>
        <authorList>
            <person name="Chen X."/>
        </authorList>
    </citation>
    <scope>NUCLEOTIDE SEQUENCE [LARGE SCALE GENOMIC DNA]</scope>
    <source>
        <strain evidence="8">MN2024</strain>
        <tissue evidence="8">Gills</tissue>
    </source>
</reference>
<evidence type="ECO:0000256" key="2">
    <source>
        <dbReference type="ARBA" id="ARBA00022801"/>
    </source>
</evidence>
<keyword evidence="4" id="KW-1015">Disulfide bond</keyword>
<dbReference type="FunFam" id="2.40.10.10:FF:000003">
    <property type="entry name" value="Transmembrane serine protease 3"/>
    <property type="match status" value="1"/>
</dbReference>
<evidence type="ECO:0000259" key="7">
    <source>
        <dbReference type="PROSITE" id="PS50240"/>
    </source>
</evidence>
<dbReference type="InterPro" id="IPR018114">
    <property type="entry name" value="TRYPSIN_HIS"/>
</dbReference>
<dbReference type="EMBL" id="JBJQND010000005">
    <property type="protein sequence ID" value="KAL3877840.1"/>
    <property type="molecule type" value="Genomic_DNA"/>
</dbReference>
<dbReference type="InterPro" id="IPR001254">
    <property type="entry name" value="Trypsin_dom"/>
</dbReference>
<feature type="domain" description="Peptidase S1" evidence="7">
    <location>
        <begin position="262"/>
        <end position="499"/>
    </location>
</feature>
<evidence type="ECO:0000256" key="6">
    <source>
        <dbReference type="SAM" id="Phobius"/>
    </source>
</evidence>
<dbReference type="InterPro" id="IPR009003">
    <property type="entry name" value="Peptidase_S1_PA"/>
</dbReference>